<gene>
    <name evidence="1" type="ORF">IM811_003644</name>
</gene>
<protein>
    <submittedName>
        <fullName evidence="1">Uncharacterized protein</fullName>
    </submittedName>
</protein>
<dbReference type="Proteomes" id="UP000616885">
    <property type="component" value="Unassembled WGS sequence"/>
</dbReference>
<dbReference type="AlphaFoldDB" id="A0A8H7N4Y6"/>
<accession>A0A8H7N4Y6</accession>
<comment type="caution">
    <text evidence="1">The sequence shown here is derived from an EMBL/GenBank/DDBJ whole genome shotgun (WGS) entry which is preliminary data.</text>
</comment>
<evidence type="ECO:0000313" key="1">
    <source>
        <dbReference type="EMBL" id="KAF9746739.1"/>
    </source>
</evidence>
<dbReference type="EMBL" id="JADCTT010000011">
    <property type="protein sequence ID" value="KAF9746739.1"/>
    <property type="molecule type" value="Genomic_DNA"/>
</dbReference>
<evidence type="ECO:0000313" key="2">
    <source>
        <dbReference type="Proteomes" id="UP000616885"/>
    </source>
</evidence>
<name>A0A8H7N4Y6_BIOOC</name>
<sequence>MLIVHGTTYYSHAALTNCILTQLKQHLETLTQTDYLHSDLHIWLLSIGMAASTGMPQVQWFFDQACIAALALRLREWEQVLGRLERILWIPGPQREAISRRWEEIWGMLQES</sequence>
<proteinExistence type="predicted"/>
<organism evidence="1 2">
    <name type="scientific">Bionectria ochroleuca</name>
    <name type="common">Gliocladium roseum</name>
    <dbReference type="NCBI Taxonomy" id="29856"/>
    <lineage>
        <taxon>Eukaryota</taxon>
        <taxon>Fungi</taxon>
        <taxon>Dikarya</taxon>
        <taxon>Ascomycota</taxon>
        <taxon>Pezizomycotina</taxon>
        <taxon>Sordariomycetes</taxon>
        <taxon>Hypocreomycetidae</taxon>
        <taxon>Hypocreales</taxon>
        <taxon>Bionectriaceae</taxon>
        <taxon>Clonostachys</taxon>
    </lineage>
</organism>
<reference evidence="1" key="1">
    <citation type="submission" date="2020-10" db="EMBL/GenBank/DDBJ databases">
        <title>High-Quality Genome Resource of Clonostachys rosea strain S41 by Oxford Nanopore Long-Read Sequencing.</title>
        <authorList>
            <person name="Wang H."/>
        </authorList>
    </citation>
    <scope>NUCLEOTIDE SEQUENCE</scope>
    <source>
        <strain evidence="1">S41</strain>
    </source>
</reference>